<dbReference type="EMBL" id="MKGL01000061">
    <property type="protein sequence ID" value="RNF08700.1"/>
    <property type="molecule type" value="Genomic_DNA"/>
</dbReference>
<dbReference type="Gene3D" id="3.40.630.10">
    <property type="entry name" value="Zn peptidases"/>
    <property type="match status" value="1"/>
</dbReference>
<comment type="caution">
    <text evidence="1">The sequence shown here is derived from an EMBL/GenBank/DDBJ whole genome shotgun (WGS) entry which is preliminary data.</text>
</comment>
<dbReference type="GeneID" id="40326566"/>
<dbReference type="PANTHER" id="PTHR43808">
    <property type="entry name" value="ACETYLORNITHINE DEACETYLASE"/>
    <property type="match status" value="1"/>
</dbReference>
<dbReference type="GO" id="GO:0006526">
    <property type="term" value="P:L-arginine biosynthetic process"/>
    <property type="evidence" value="ECO:0007669"/>
    <property type="project" value="TreeGrafter"/>
</dbReference>
<dbReference type="Pfam" id="PF01546">
    <property type="entry name" value="Peptidase_M20"/>
    <property type="match status" value="1"/>
</dbReference>
<evidence type="ECO:0000313" key="1">
    <source>
        <dbReference type="EMBL" id="RNF08700.1"/>
    </source>
</evidence>
<dbReference type="OrthoDB" id="3064516at2759"/>
<accession>A0A422NTA4</accession>
<evidence type="ECO:0000313" key="2">
    <source>
        <dbReference type="Proteomes" id="UP000283634"/>
    </source>
</evidence>
<name>A0A422NTA4_TRYRA</name>
<dbReference type="RefSeq" id="XP_029240554.1">
    <property type="nucleotide sequence ID" value="XM_029379632.1"/>
</dbReference>
<proteinExistence type="predicted"/>
<dbReference type="InterPro" id="IPR050072">
    <property type="entry name" value="Peptidase_M20A"/>
</dbReference>
<gene>
    <name evidence="1" type="ORF">TraAM80_02633</name>
</gene>
<dbReference type="GO" id="GO:0004180">
    <property type="term" value="F:carboxypeptidase activity"/>
    <property type="evidence" value="ECO:0007669"/>
    <property type="project" value="UniProtKB-KW"/>
</dbReference>
<dbReference type="VEuPathDB" id="TriTrypDB:TRSC58_06786"/>
<protein>
    <submittedName>
        <fullName evidence="1">Glutamamyl carboxypeptidase</fullName>
    </submittedName>
</protein>
<dbReference type="PANTHER" id="PTHR43808:SF31">
    <property type="entry name" value="N-ACETYL-L-CITRULLINE DEACETYLASE"/>
    <property type="match status" value="1"/>
</dbReference>
<organism evidence="1 2">
    <name type="scientific">Trypanosoma rangeli</name>
    <dbReference type="NCBI Taxonomy" id="5698"/>
    <lineage>
        <taxon>Eukaryota</taxon>
        <taxon>Discoba</taxon>
        <taxon>Euglenozoa</taxon>
        <taxon>Kinetoplastea</taxon>
        <taxon>Metakinetoplastina</taxon>
        <taxon>Trypanosomatida</taxon>
        <taxon>Trypanosomatidae</taxon>
        <taxon>Trypanosoma</taxon>
        <taxon>Herpetosoma</taxon>
    </lineage>
</organism>
<dbReference type="Proteomes" id="UP000283634">
    <property type="component" value="Unassembled WGS sequence"/>
</dbReference>
<keyword evidence="1" id="KW-0645">Protease</keyword>
<keyword evidence="1" id="KW-0378">Hydrolase</keyword>
<dbReference type="GO" id="GO:0008777">
    <property type="term" value="F:acetylornithine deacetylase activity"/>
    <property type="evidence" value="ECO:0007669"/>
    <property type="project" value="TreeGrafter"/>
</dbReference>
<keyword evidence="1" id="KW-0121">Carboxypeptidase</keyword>
<dbReference type="AlphaFoldDB" id="A0A422NTA4"/>
<dbReference type="InterPro" id="IPR002933">
    <property type="entry name" value="Peptidase_M20"/>
</dbReference>
<keyword evidence="2" id="KW-1185">Reference proteome</keyword>
<dbReference type="SUPFAM" id="SSF53187">
    <property type="entry name" value="Zn-dependent exopeptidases"/>
    <property type="match status" value="1"/>
</dbReference>
<sequence length="138" mass="14982">MCTLVHNPDKTKTNLWATLLGEGSIIFFGNSDVVSVDGKKWGSDPLTLTERDGKLYGCGTSDMKGVIAVCMSLTPELLKMERAKLIDDALTYDEDVSCLSGKVLAQFLRDHNIKAGGCIIGEPISNQLVLARKGTRSY</sequence>
<reference evidence="1 2" key="1">
    <citation type="journal article" date="2018" name="BMC Genomics">
        <title>Genomic comparison of Trypanosoma conorhini and Trypanosoma rangeli to Trypanosoma cruzi strains of high and low virulence.</title>
        <authorList>
            <person name="Bradwell K.R."/>
            <person name="Koparde V.N."/>
            <person name="Matveyev A.V."/>
            <person name="Serrano M.G."/>
            <person name="Alves J.M."/>
            <person name="Parikh H."/>
            <person name="Huang B."/>
            <person name="Lee V."/>
            <person name="Espinosa-Alvarez O."/>
            <person name="Ortiz P.A."/>
            <person name="Costa-Martins A.G."/>
            <person name="Teixeira M.M."/>
            <person name="Buck G.A."/>
        </authorList>
    </citation>
    <scope>NUCLEOTIDE SEQUENCE [LARGE SCALE GENOMIC DNA]</scope>
    <source>
        <strain evidence="1 2">AM80</strain>
    </source>
</reference>